<accession>A0A1V9Y0P4</accession>
<dbReference type="OrthoDB" id="1933483at2759"/>
<proteinExistence type="predicted"/>
<reference evidence="1 2" key="1">
    <citation type="journal article" date="2017" name="Gigascience">
        <title>Draft genome of the honey bee ectoparasitic mite, Tropilaelaps mercedesae, is shaped by the parasitic life history.</title>
        <authorList>
            <person name="Dong X."/>
            <person name="Armstrong S.D."/>
            <person name="Xia D."/>
            <person name="Makepeace B.L."/>
            <person name="Darby A.C."/>
            <person name="Kadowaki T."/>
        </authorList>
    </citation>
    <scope>NUCLEOTIDE SEQUENCE [LARGE SCALE GENOMIC DNA]</scope>
    <source>
        <strain evidence="1">Wuxi-XJTLU</strain>
    </source>
</reference>
<evidence type="ECO:0000313" key="2">
    <source>
        <dbReference type="Proteomes" id="UP000192247"/>
    </source>
</evidence>
<sequence>MREEVWDVDDEHLFMLEMHIVTELANQAKEEQSFQAQVICFCDLLLAEKDGLPTIQC</sequence>
<protein>
    <submittedName>
        <fullName evidence="1">Cation transport regulator protein 1-like</fullName>
    </submittedName>
</protein>
<dbReference type="AlphaFoldDB" id="A0A1V9Y0P4"/>
<dbReference type="EMBL" id="MNPL01001278">
    <property type="protein sequence ID" value="OQR79294.1"/>
    <property type="molecule type" value="Genomic_DNA"/>
</dbReference>
<organism evidence="1 2">
    <name type="scientific">Tropilaelaps mercedesae</name>
    <dbReference type="NCBI Taxonomy" id="418985"/>
    <lineage>
        <taxon>Eukaryota</taxon>
        <taxon>Metazoa</taxon>
        <taxon>Ecdysozoa</taxon>
        <taxon>Arthropoda</taxon>
        <taxon>Chelicerata</taxon>
        <taxon>Arachnida</taxon>
        <taxon>Acari</taxon>
        <taxon>Parasitiformes</taxon>
        <taxon>Mesostigmata</taxon>
        <taxon>Gamasina</taxon>
        <taxon>Dermanyssoidea</taxon>
        <taxon>Laelapidae</taxon>
        <taxon>Tropilaelaps</taxon>
    </lineage>
</organism>
<name>A0A1V9Y0P4_9ACAR</name>
<comment type="caution">
    <text evidence="1">The sequence shown here is derived from an EMBL/GenBank/DDBJ whole genome shotgun (WGS) entry which is preliminary data.</text>
</comment>
<evidence type="ECO:0000313" key="1">
    <source>
        <dbReference type="EMBL" id="OQR79294.1"/>
    </source>
</evidence>
<keyword evidence="2" id="KW-1185">Reference proteome</keyword>
<dbReference type="Proteomes" id="UP000192247">
    <property type="component" value="Unassembled WGS sequence"/>
</dbReference>
<gene>
    <name evidence="1" type="ORF">BIW11_02575</name>
</gene>
<dbReference type="InParanoid" id="A0A1V9Y0P4"/>